<evidence type="ECO:0000256" key="2">
    <source>
        <dbReference type="ARBA" id="ARBA00022500"/>
    </source>
</evidence>
<dbReference type="AlphaFoldDB" id="A0A1I3NQS9"/>
<keyword evidence="4" id="KW-0807">Transducer</keyword>
<evidence type="ECO:0000313" key="9">
    <source>
        <dbReference type="EMBL" id="SFJ11542.1"/>
    </source>
</evidence>
<protein>
    <submittedName>
        <fullName evidence="9">HAMP domain-containing protein</fullName>
    </submittedName>
</protein>
<keyword evidence="6" id="KW-1133">Transmembrane helix</keyword>
<dbReference type="SUPFAM" id="SSF158472">
    <property type="entry name" value="HAMP domain-like"/>
    <property type="match status" value="1"/>
</dbReference>
<comment type="subcellular location">
    <subcellularLocation>
        <location evidence="1">Membrane</location>
    </subcellularLocation>
</comment>
<dbReference type="STRING" id="1121003.SAMN03080618_02112"/>
<dbReference type="Pfam" id="PF00015">
    <property type="entry name" value="MCPsignal"/>
    <property type="match status" value="1"/>
</dbReference>
<keyword evidence="6" id="KW-0472">Membrane</keyword>
<dbReference type="CDD" id="cd11386">
    <property type="entry name" value="MCP_signal"/>
    <property type="match status" value="1"/>
</dbReference>
<evidence type="ECO:0000256" key="6">
    <source>
        <dbReference type="SAM" id="Phobius"/>
    </source>
</evidence>
<dbReference type="SUPFAM" id="SSF58104">
    <property type="entry name" value="Methyl-accepting chemotaxis protein (MCP) signaling domain"/>
    <property type="match status" value="1"/>
</dbReference>
<feature type="domain" description="Methyl-accepting transducer" evidence="7">
    <location>
        <begin position="444"/>
        <end position="673"/>
    </location>
</feature>
<dbReference type="Proteomes" id="UP000242763">
    <property type="component" value="Unassembled WGS sequence"/>
</dbReference>
<dbReference type="PROSITE" id="PS50885">
    <property type="entry name" value="HAMP"/>
    <property type="match status" value="2"/>
</dbReference>
<feature type="domain" description="HAMP" evidence="8">
    <location>
        <begin position="305"/>
        <end position="358"/>
    </location>
</feature>
<dbReference type="FunFam" id="1.10.287.950:FF:000001">
    <property type="entry name" value="Methyl-accepting chemotaxis sensory transducer"/>
    <property type="match status" value="1"/>
</dbReference>
<dbReference type="PANTHER" id="PTHR43531:SF11">
    <property type="entry name" value="METHYL-ACCEPTING CHEMOTAXIS PROTEIN 3"/>
    <property type="match status" value="1"/>
</dbReference>
<dbReference type="EMBL" id="FORF01000011">
    <property type="protein sequence ID" value="SFJ11542.1"/>
    <property type="molecule type" value="Genomic_DNA"/>
</dbReference>
<comment type="similarity">
    <text evidence="3">Belongs to the methyl-accepting chemotaxis (MCP) protein family.</text>
</comment>
<dbReference type="Gene3D" id="6.10.340.10">
    <property type="match status" value="1"/>
</dbReference>
<proteinExistence type="inferred from homology"/>
<evidence type="ECO:0000313" key="10">
    <source>
        <dbReference type="Proteomes" id="UP000242763"/>
    </source>
</evidence>
<feature type="transmembrane region" description="Helical" evidence="6">
    <location>
        <begin position="284"/>
        <end position="304"/>
    </location>
</feature>
<sequence>MKFPALRISHRIAAIGLVGVLGVMAVTGLFLYERHLIAQINEMEAQAGNAAAVTGEVRTGFLQLRQHEKDFFLSNNEHHVVEHTAQRSEMLYWLNQLEEIIAQNQHRDIPEQGILTAGFERYINIFDIAANLNRRLGLTPDAGLRKELSTATAALTKHLANIPYPALKLDAAAISSGEKDFRLAPSMEARATVIRAIDILRKRPSGLFGSTESHQAVIGTLDQYQMTFVNYADILDKTASLKVQVADAFSQIEPVFVRINAEMENVRREVVTQRAETTSAIGRMVMIAVAIVLLAVVLIGLTVWRSVAAPISRTAGAMRQLASGDLDVTVPGLGRRDEIGEIASAFDLFRENTIRKVNEEREAAEARQRTEHEREMRELEEKEKHAAELQHSVDVLASALSQLADGDVTQQIEQPFTETMEQLRTDFNLAVAKLRSALGAVGDSAVAIHADSDQIRKASDDLSHRTEQQAASVEETAAALEQMVATVSDSSRRAEEAGQLVERTRTGAERSGVIVRDAVAAMDRIVDSSNQIGGIVSVIDEIAFQINLLALNAGVEAARAGDAGRGFAVVAQEVRGLAQRSASAAKEINALISASGTHVRDGVALVGQAGDALTTIVKEVQDISTNVVAIVEASKEQATGLQEINIAVNRIDQGTQQNAVMVGETTSASHKLAGEAEALNELLAQFRLGNHKTVTQQQPKPQMPSQTIRSSGKSTLFSNTFQTIQASNAAAVIAAVHTPDEGWEEF</sequence>
<name>A0A1I3NQS9_9HYPH</name>
<dbReference type="InterPro" id="IPR051310">
    <property type="entry name" value="MCP_chemotaxis"/>
</dbReference>
<dbReference type="GO" id="GO:0007165">
    <property type="term" value="P:signal transduction"/>
    <property type="evidence" value="ECO:0007669"/>
    <property type="project" value="UniProtKB-KW"/>
</dbReference>
<accession>A0A1I3NQS9</accession>
<dbReference type="PROSITE" id="PS50111">
    <property type="entry name" value="CHEMOTAXIS_TRANSDUC_2"/>
    <property type="match status" value="1"/>
</dbReference>
<dbReference type="SMART" id="SM00283">
    <property type="entry name" value="MA"/>
    <property type="match status" value="1"/>
</dbReference>
<dbReference type="RefSeq" id="WP_280139868.1">
    <property type="nucleotide sequence ID" value="NZ_FORF01000011.1"/>
</dbReference>
<evidence type="ECO:0000256" key="3">
    <source>
        <dbReference type="ARBA" id="ARBA00029447"/>
    </source>
</evidence>
<feature type="region of interest" description="Disordered" evidence="5">
    <location>
        <begin position="693"/>
        <end position="712"/>
    </location>
</feature>
<reference evidence="10" key="1">
    <citation type="submission" date="2016-10" db="EMBL/GenBank/DDBJ databases">
        <authorList>
            <person name="Varghese N."/>
            <person name="Submissions S."/>
        </authorList>
    </citation>
    <scope>NUCLEOTIDE SEQUENCE [LARGE SCALE GENOMIC DNA]</scope>
    <source>
        <strain evidence="10">DSM 21857</strain>
    </source>
</reference>
<evidence type="ECO:0000259" key="7">
    <source>
        <dbReference type="PROSITE" id="PS50111"/>
    </source>
</evidence>
<organism evidence="9 10">
    <name type="scientific">Aquamicrobium aerolatum DSM 21857</name>
    <dbReference type="NCBI Taxonomy" id="1121003"/>
    <lineage>
        <taxon>Bacteria</taxon>
        <taxon>Pseudomonadati</taxon>
        <taxon>Pseudomonadota</taxon>
        <taxon>Alphaproteobacteria</taxon>
        <taxon>Hyphomicrobiales</taxon>
        <taxon>Phyllobacteriaceae</taxon>
        <taxon>Aerobium</taxon>
    </lineage>
</organism>
<dbReference type="GO" id="GO:0006935">
    <property type="term" value="P:chemotaxis"/>
    <property type="evidence" value="ECO:0007669"/>
    <property type="project" value="UniProtKB-KW"/>
</dbReference>
<dbReference type="PANTHER" id="PTHR43531">
    <property type="entry name" value="PROTEIN ICFG"/>
    <property type="match status" value="1"/>
</dbReference>
<evidence type="ECO:0000259" key="8">
    <source>
        <dbReference type="PROSITE" id="PS50885"/>
    </source>
</evidence>
<dbReference type="GO" id="GO:0016020">
    <property type="term" value="C:membrane"/>
    <property type="evidence" value="ECO:0007669"/>
    <property type="project" value="UniProtKB-SubCell"/>
</dbReference>
<dbReference type="InterPro" id="IPR003660">
    <property type="entry name" value="HAMP_dom"/>
</dbReference>
<dbReference type="Pfam" id="PF00672">
    <property type="entry name" value="HAMP"/>
    <property type="match status" value="1"/>
</dbReference>
<evidence type="ECO:0000256" key="1">
    <source>
        <dbReference type="ARBA" id="ARBA00004370"/>
    </source>
</evidence>
<dbReference type="SMART" id="SM00304">
    <property type="entry name" value="HAMP"/>
    <property type="match status" value="2"/>
</dbReference>
<evidence type="ECO:0000256" key="5">
    <source>
        <dbReference type="SAM" id="MobiDB-lite"/>
    </source>
</evidence>
<evidence type="ECO:0000256" key="4">
    <source>
        <dbReference type="PROSITE-ProRule" id="PRU00284"/>
    </source>
</evidence>
<gene>
    <name evidence="9" type="ORF">SAMN03080618_02112</name>
</gene>
<keyword evidence="6" id="KW-0812">Transmembrane</keyword>
<dbReference type="InterPro" id="IPR004089">
    <property type="entry name" value="MCPsignal_dom"/>
</dbReference>
<dbReference type="CDD" id="cd06225">
    <property type="entry name" value="HAMP"/>
    <property type="match status" value="1"/>
</dbReference>
<feature type="domain" description="HAMP" evidence="8">
    <location>
        <begin position="387"/>
        <end position="439"/>
    </location>
</feature>
<feature type="region of interest" description="Disordered" evidence="5">
    <location>
        <begin position="360"/>
        <end position="385"/>
    </location>
</feature>
<keyword evidence="2" id="KW-0145">Chemotaxis</keyword>
<keyword evidence="10" id="KW-1185">Reference proteome</keyword>
<dbReference type="Gene3D" id="1.10.287.950">
    <property type="entry name" value="Methyl-accepting chemotaxis protein"/>
    <property type="match status" value="1"/>
</dbReference>
<feature type="transmembrane region" description="Helical" evidence="6">
    <location>
        <begin position="12"/>
        <end position="32"/>
    </location>
</feature>